<proteinExistence type="predicted"/>
<reference evidence="1 2" key="1">
    <citation type="journal article" date="2011" name="Stand. Genomic Sci.">
        <title>High quality draft genome sequence of Segniliparus rugosus CDC 945(T)= (ATCC BAA-974(T)).</title>
        <authorList>
            <person name="Earl A.M."/>
            <person name="Desjardins C.A."/>
            <person name="Fitzgerald M.G."/>
            <person name="Arachchi H.M."/>
            <person name="Zeng Q."/>
            <person name="Mehta T."/>
            <person name="Griggs A."/>
            <person name="Birren B.W."/>
            <person name="Toney N.C."/>
            <person name="Carr J."/>
            <person name="Posey J."/>
            <person name="Butler W.R."/>
        </authorList>
    </citation>
    <scope>NUCLEOTIDE SEQUENCE [LARGE SCALE GENOMIC DNA]</scope>
    <source>
        <strain evidence="2">ATCC BAA-974 / DSM 45345 / CCUG 50838 / CIP 108380 / JCM 13579 / CDC 945</strain>
    </source>
</reference>
<dbReference type="OrthoDB" id="3531406at2"/>
<dbReference type="InterPro" id="IPR035169">
    <property type="entry name" value="DUF5318"/>
</dbReference>
<dbReference type="RefSeq" id="WP_007469365.1">
    <property type="nucleotide sequence ID" value="NZ_KI391953.1"/>
</dbReference>
<organism evidence="1 2">
    <name type="scientific">Segniliparus rugosus (strain ATCC BAA-974 / DSM 45345 / CCUG 50838 / CIP 108380 / JCM 13579 / CDC 945)</name>
    <dbReference type="NCBI Taxonomy" id="679197"/>
    <lineage>
        <taxon>Bacteria</taxon>
        <taxon>Bacillati</taxon>
        <taxon>Actinomycetota</taxon>
        <taxon>Actinomycetes</taxon>
        <taxon>Mycobacteriales</taxon>
        <taxon>Segniliparaceae</taxon>
        <taxon>Segniliparus</taxon>
    </lineage>
</organism>
<dbReference type="Proteomes" id="UP000004816">
    <property type="component" value="Unassembled WGS sequence"/>
</dbReference>
<evidence type="ECO:0000313" key="2">
    <source>
        <dbReference type="Proteomes" id="UP000004816"/>
    </source>
</evidence>
<protein>
    <recommendedName>
        <fullName evidence="3">DUF5318 domain-containing protein</fullName>
    </recommendedName>
</protein>
<dbReference type="AlphaFoldDB" id="E5XQA9"/>
<accession>E5XQA9</accession>
<gene>
    <name evidence="1" type="ORF">HMPREF9336_01681</name>
</gene>
<keyword evidence="2" id="KW-1185">Reference proteome</keyword>
<dbReference type="HOGENOM" id="CLU_124443_1_0_11"/>
<dbReference type="eggNOG" id="ENOG5032SMG">
    <property type="taxonomic scope" value="Bacteria"/>
</dbReference>
<dbReference type="STRING" id="679197.HMPREF9336_01681"/>
<evidence type="ECO:0000313" key="1">
    <source>
        <dbReference type="EMBL" id="EFV13471.1"/>
    </source>
</evidence>
<comment type="caution">
    <text evidence="1">The sequence shown here is derived from an EMBL/GenBank/DDBJ whole genome shotgun (WGS) entry which is preliminary data.</text>
</comment>
<dbReference type="EMBL" id="ACZI02000002">
    <property type="protein sequence ID" value="EFV13471.1"/>
    <property type="molecule type" value="Genomic_DNA"/>
</dbReference>
<sequence>MRSPVQPQQHVVEYGLQRRARLADYQAGMVAREEICDADRFLLLAAKFHGQPSATLCPVCGKERLTHVSWVYGDALGPASGSARGEHEIAQLSLARGEFTVHVVEVCRGCSWNFLIRSYVIGVPKARAKSKRGASR</sequence>
<dbReference type="Pfam" id="PF17249">
    <property type="entry name" value="DUF5318"/>
    <property type="match status" value="1"/>
</dbReference>
<name>E5XQA9_SEGRC</name>
<evidence type="ECO:0008006" key="3">
    <source>
        <dbReference type="Google" id="ProtNLM"/>
    </source>
</evidence>